<dbReference type="InterPro" id="IPR026586">
    <property type="entry name" value="Type2_DapD"/>
</dbReference>
<feature type="binding site" evidence="9">
    <location>
        <position position="287"/>
    </location>
    <ligand>
        <name>succinyl-CoA</name>
        <dbReference type="ChEBI" id="CHEBI:57292"/>
    </ligand>
</feature>
<comment type="caution">
    <text evidence="9">Lacks conserved residue(s) required for the propagation of feature annotation.</text>
</comment>
<dbReference type="Gene3D" id="2.160.10.10">
    <property type="entry name" value="Hexapeptide repeat proteins"/>
    <property type="match status" value="1"/>
</dbReference>
<keyword evidence="4 9" id="KW-0479">Metal-binding</keyword>
<dbReference type="HAMAP" id="MF_02122">
    <property type="entry name" value="DapD_type2"/>
    <property type="match status" value="1"/>
</dbReference>
<dbReference type="Pfam" id="PF14602">
    <property type="entry name" value="Hexapep_2"/>
    <property type="match status" value="1"/>
</dbReference>
<feature type="binding site" evidence="9">
    <location>
        <position position="193"/>
    </location>
    <ligand>
        <name>Mg(2+)</name>
        <dbReference type="ChEBI" id="CHEBI:18420"/>
        <label>2</label>
        <note>ligand shared between trimeric partners</note>
    </ligand>
</feature>
<feature type="binding site" evidence="9">
    <location>
        <position position="275"/>
    </location>
    <ligand>
        <name>succinyl-CoA</name>
        <dbReference type="ChEBI" id="CHEBI:57292"/>
    </ligand>
</feature>
<dbReference type="UniPathway" id="UPA00034">
    <property type="reaction ID" value="UER00019"/>
</dbReference>
<comment type="catalytic activity">
    <reaction evidence="9">
        <text>(S)-2,3,4,5-tetrahydrodipicolinate + succinyl-CoA + H2O = (S)-2-succinylamino-6-oxoheptanedioate + CoA</text>
        <dbReference type="Rhea" id="RHEA:17325"/>
        <dbReference type="ChEBI" id="CHEBI:15377"/>
        <dbReference type="ChEBI" id="CHEBI:15685"/>
        <dbReference type="ChEBI" id="CHEBI:16845"/>
        <dbReference type="ChEBI" id="CHEBI:57287"/>
        <dbReference type="ChEBI" id="CHEBI:57292"/>
        <dbReference type="EC" id="2.3.1.117"/>
    </reaction>
</comment>
<evidence type="ECO:0000256" key="5">
    <source>
        <dbReference type="ARBA" id="ARBA00022842"/>
    </source>
</evidence>
<dbReference type="InterPro" id="IPR001451">
    <property type="entry name" value="Hexapep"/>
</dbReference>
<dbReference type="InterPro" id="IPR032784">
    <property type="entry name" value="THDPS_M"/>
</dbReference>
<feature type="binding site" evidence="9">
    <location>
        <position position="176"/>
    </location>
    <ligand>
        <name>Mg(2+)</name>
        <dbReference type="ChEBI" id="CHEBI:18420"/>
        <label>1</label>
        <note>ligand shared between trimeric partners</note>
    </ligand>
</feature>
<accession>A0A839DPL2</accession>
<keyword evidence="5 9" id="KW-0460">Magnesium</keyword>
<proteinExistence type="inferred from homology"/>
<keyword evidence="6 9" id="KW-0220">Diaminopimelate biosynthesis</keyword>
<keyword evidence="7 9" id="KW-0457">Lysine biosynthesis</keyword>
<organism evidence="11 12">
    <name type="scientific">Halosaccharopolyspora lacisalsi</name>
    <dbReference type="NCBI Taxonomy" id="1000566"/>
    <lineage>
        <taxon>Bacteria</taxon>
        <taxon>Bacillati</taxon>
        <taxon>Actinomycetota</taxon>
        <taxon>Actinomycetes</taxon>
        <taxon>Pseudonocardiales</taxon>
        <taxon>Pseudonocardiaceae</taxon>
        <taxon>Halosaccharopolyspora</taxon>
    </lineage>
</organism>
<evidence type="ECO:0000259" key="10">
    <source>
        <dbReference type="Pfam" id="PF14789"/>
    </source>
</evidence>
<dbReference type="GO" id="GO:0008666">
    <property type="term" value="F:2,3,4,5-tetrahydropyridine-2,6-dicarboxylate N-succinyltransferase activity"/>
    <property type="evidence" value="ECO:0007669"/>
    <property type="project" value="UniProtKB-UniRule"/>
</dbReference>
<feature type="domain" description="2,3,4,5-tetrahydropyridine-2,6-dicarboxylate N-succinyltransferase middle" evidence="10">
    <location>
        <begin position="121"/>
        <end position="160"/>
    </location>
</feature>
<comment type="subcellular location">
    <subcellularLocation>
        <location evidence="9">Cytoplasm</location>
    </subcellularLocation>
</comment>
<keyword evidence="2 9" id="KW-0028">Amino-acid biosynthesis</keyword>
<evidence type="ECO:0000256" key="7">
    <source>
        <dbReference type="ARBA" id="ARBA00023154"/>
    </source>
</evidence>
<dbReference type="InterPro" id="IPR019875">
    <property type="entry name" value="DapD_actinobacteria"/>
</dbReference>
<keyword evidence="1 9" id="KW-0963">Cytoplasm</keyword>
<dbReference type="GO" id="GO:0009089">
    <property type="term" value="P:lysine biosynthetic process via diaminopimelate"/>
    <property type="evidence" value="ECO:0007669"/>
    <property type="project" value="UniProtKB-UniRule"/>
</dbReference>
<protein>
    <recommendedName>
        <fullName evidence="9">2,3,4,5-tetrahydropyridine-2,6-dicarboxylate N-succinyltransferase</fullName>
        <ecNumber evidence="9">2.3.1.117</ecNumber>
    </recommendedName>
    <alternativeName>
        <fullName evidence="9">Tetrahydrodipicolinate N-succinyltransferase</fullName>
        <shortName evidence="9">THDP succinyltransferase</shortName>
        <shortName evidence="9">THP succinyltransferase</shortName>
    </alternativeName>
    <alternativeName>
        <fullName evidence="9">Tetrahydropicolinate succinylase</fullName>
    </alternativeName>
</protein>
<feature type="binding site" evidence="9">
    <location>
        <position position="226"/>
    </location>
    <ligand>
        <name>succinyl-CoA</name>
        <dbReference type="ChEBI" id="CHEBI:57292"/>
    </ligand>
</feature>
<sequence>MSSQSPDPQTTGAHGVGLATVTDDGTVLDTWFPTVKLGEPEQVGSTRLSHDEATRSLGEGGADLLGRDDARGVEVVAVRTGVERLSDAPADTHDLYLRLHLLSHRLVRPHGQNLEGMFGLLSNVVWTNHGPCPVEGFEATRLRLRARGAVTVYSVDKFPRMVDYVIPSGVRVGDADRVRLGAHLAGGTTVMHEGFVNFNAGTLGASMVEGRISAGVVIGDGSDIGGGASIMGTLSGGGKEVISVGERCLIGSNGGVGISLGDDCVVEAGLYVTAGTKITLPDGTITKASEVSGSDGLLLRRNSGTGAVEALARTGERIELNAALHAND</sequence>
<comment type="pathway">
    <text evidence="9">Amino-acid biosynthesis; L-lysine biosynthesis via DAP pathway; LL-2,6-diaminopimelate from (S)-tetrahydrodipicolinate (succinylase route): step 1/3.</text>
</comment>
<dbReference type="Proteomes" id="UP000569329">
    <property type="component" value="Unassembled WGS sequence"/>
</dbReference>
<dbReference type="EMBL" id="JACGWZ010000001">
    <property type="protein sequence ID" value="MBA8822930.1"/>
    <property type="molecule type" value="Genomic_DNA"/>
</dbReference>
<evidence type="ECO:0000256" key="2">
    <source>
        <dbReference type="ARBA" id="ARBA00022605"/>
    </source>
</evidence>
<comment type="similarity">
    <text evidence="9">Belongs to the type 2 tetrahydrodipicolinate N-succinyltransferase family.</text>
</comment>
<feature type="binding site" evidence="9">
    <location>
        <begin position="267"/>
        <end position="268"/>
    </location>
    <ligand>
        <name>succinyl-CoA</name>
        <dbReference type="ChEBI" id="CHEBI:57292"/>
    </ligand>
</feature>
<evidence type="ECO:0000256" key="1">
    <source>
        <dbReference type="ARBA" id="ARBA00022490"/>
    </source>
</evidence>
<comment type="function">
    <text evidence="9">Catalyzes the conversion of the cyclic tetrahydrodipicolinate (THDP) into the acyclic N-succinyl-L-2-amino-6-oxopimelate using succinyl-CoA.</text>
</comment>
<feature type="active site" description="Acyl-anhydride intermediate" evidence="9">
    <location>
        <position position="209"/>
    </location>
</feature>
<feature type="binding site" evidence="9">
    <location>
        <begin position="300"/>
        <end position="303"/>
    </location>
    <ligand>
        <name>succinyl-CoA</name>
        <dbReference type="ChEBI" id="CHEBI:57292"/>
    </ligand>
</feature>
<evidence type="ECO:0000256" key="3">
    <source>
        <dbReference type="ARBA" id="ARBA00022679"/>
    </source>
</evidence>
<dbReference type="AlphaFoldDB" id="A0A839DPL2"/>
<comment type="subunit">
    <text evidence="9">Homotrimer.</text>
</comment>
<evidence type="ECO:0000313" key="11">
    <source>
        <dbReference type="EMBL" id="MBA8822930.1"/>
    </source>
</evidence>
<evidence type="ECO:0000256" key="4">
    <source>
        <dbReference type="ARBA" id="ARBA00022723"/>
    </source>
</evidence>
<comment type="caution">
    <text evidence="11">The sequence shown here is derived from an EMBL/GenBank/DDBJ whole genome shotgun (WGS) entry which is preliminary data.</text>
</comment>
<name>A0A839DPL2_9PSEU</name>
<keyword evidence="3 9" id="KW-0808">Transferase</keyword>
<dbReference type="Pfam" id="PF14789">
    <property type="entry name" value="THDPS_M"/>
    <property type="match status" value="1"/>
</dbReference>
<dbReference type="RefSeq" id="WP_182542281.1">
    <property type="nucleotide sequence ID" value="NZ_JACGWZ010000001.1"/>
</dbReference>
<gene>
    <name evidence="9" type="primary">dapD</name>
    <name evidence="11" type="ORF">FHX42_000259</name>
</gene>
<feature type="binding site" evidence="9">
    <location>
        <position position="211"/>
    </location>
    <ligand>
        <name>succinyl-CoA</name>
        <dbReference type="ChEBI" id="CHEBI:57292"/>
    </ligand>
</feature>
<dbReference type="Gene3D" id="3.30.60.70">
    <property type="entry name" value="Trimeric LpxA-like enzymes"/>
    <property type="match status" value="1"/>
</dbReference>
<evidence type="ECO:0000256" key="6">
    <source>
        <dbReference type="ARBA" id="ARBA00022915"/>
    </source>
</evidence>
<evidence type="ECO:0000313" key="12">
    <source>
        <dbReference type="Proteomes" id="UP000569329"/>
    </source>
</evidence>
<keyword evidence="12" id="KW-1185">Reference proteome</keyword>
<dbReference type="Gene3D" id="3.30.70.2010">
    <property type="match status" value="1"/>
</dbReference>
<feature type="binding site" evidence="9">
    <location>
        <position position="229"/>
    </location>
    <ligand>
        <name>succinyl-CoA</name>
        <dbReference type="ChEBI" id="CHEBI:57292"/>
    </ligand>
</feature>
<dbReference type="InterPro" id="IPR011004">
    <property type="entry name" value="Trimer_LpxA-like_sf"/>
</dbReference>
<dbReference type="GO" id="GO:0019877">
    <property type="term" value="P:diaminopimelate biosynthetic process"/>
    <property type="evidence" value="ECO:0007669"/>
    <property type="project" value="UniProtKB-UniRule"/>
</dbReference>
<evidence type="ECO:0000256" key="9">
    <source>
        <dbReference type="HAMAP-Rule" id="MF_02122"/>
    </source>
</evidence>
<dbReference type="InterPro" id="IPR038361">
    <property type="entry name" value="THDPS_M_sf"/>
</dbReference>
<dbReference type="SUPFAM" id="SSF51161">
    <property type="entry name" value="Trimeric LpxA-like enzymes"/>
    <property type="match status" value="1"/>
</dbReference>
<dbReference type="EC" id="2.3.1.117" evidence="9"/>
<dbReference type="GO" id="GO:0005737">
    <property type="term" value="C:cytoplasm"/>
    <property type="evidence" value="ECO:0007669"/>
    <property type="project" value="UniProtKB-SubCell"/>
</dbReference>
<dbReference type="GO" id="GO:0000287">
    <property type="term" value="F:magnesium ion binding"/>
    <property type="evidence" value="ECO:0007669"/>
    <property type="project" value="UniProtKB-UniRule"/>
</dbReference>
<reference evidence="11 12" key="1">
    <citation type="submission" date="2020-07" db="EMBL/GenBank/DDBJ databases">
        <title>Sequencing the genomes of 1000 actinobacteria strains.</title>
        <authorList>
            <person name="Klenk H.-P."/>
        </authorList>
    </citation>
    <scope>NUCLEOTIDE SEQUENCE [LARGE SCALE GENOMIC DNA]</scope>
    <source>
        <strain evidence="11 12">DSM 45975</strain>
    </source>
</reference>
<dbReference type="NCBIfam" id="TIGR03535">
    <property type="entry name" value="DapD_actino"/>
    <property type="match status" value="1"/>
</dbReference>
<keyword evidence="8 9" id="KW-0012">Acyltransferase</keyword>
<evidence type="ECO:0000256" key="8">
    <source>
        <dbReference type="ARBA" id="ARBA00023315"/>
    </source>
</evidence>
<dbReference type="CDD" id="cd04649">
    <property type="entry name" value="LbH_THP_succinylT_putative"/>
    <property type="match status" value="1"/>
</dbReference>